<dbReference type="Gene3D" id="3.40.50.1980">
    <property type="entry name" value="Nitrogenase molybdenum iron protein domain"/>
    <property type="match status" value="2"/>
</dbReference>
<proteinExistence type="predicted"/>
<dbReference type="PANTHER" id="PTHR30535:SF35">
    <property type="entry name" value="PERIPLASMIC BINDING PROTEIN"/>
    <property type="match status" value="1"/>
</dbReference>
<dbReference type="InterPro" id="IPR002491">
    <property type="entry name" value="ABC_transptr_periplasmic_BD"/>
</dbReference>
<dbReference type="NCBIfam" id="NF038402">
    <property type="entry name" value="TroA_like"/>
    <property type="match status" value="1"/>
</dbReference>
<dbReference type="RefSeq" id="WP_266070750.1">
    <property type="nucleotide sequence ID" value="NZ_JAPJDA010000026.1"/>
</dbReference>
<feature type="domain" description="Fe/B12 periplasmic-binding" evidence="2">
    <location>
        <begin position="20"/>
        <end position="265"/>
    </location>
</feature>
<accession>A0A9X3I290</accession>
<dbReference type="Proteomes" id="UP001148482">
    <property type="component" value="Unassembled WGS sequence"/>
</dbReference>
<sequence length="265" mass="30927">MNTFYDQLNRKIELKETPQRIVSLVPSQTELLVDLGLEQQILGITKFCVHPEDLRKQKKVVGGTKQVHFDRIAALQPDIILCNKEENTQEMVTELEKIAPVHVSDIYTIDDSLELIRQYGEIFQVIDKASEIIEKIELEKADFQEYVKDFPERKVAYFIWKNPWMVAGKDTFIDHLLELNRFKNAFLEEDSRYPEISLAQLDEREVEVVLLSTEPFPFKEKDVEALKKEVKLGCIQVVDGEYFSWYGSRLKAAFTYFRKVQAVLS</sequence>
<dbReference type="PROSITE" id="PS50983">
    <property type="entry name" value="FE_B12_PBP"/>
    <property type="match status" value="1"/>
</dbReference>
<dbReference type="AlphaFoldDB" id="A0A9X3I290"/>
<keyword evidence="3" id="KW-0675">Receptor</keyword>
<evidence type="ECO:0000256" key="1">
    <source>
        <dbReference type="ARBA" id="ARBA00022729"/>
    </source>
</evidence>
<dbReference type="InterPro" id="IPR054828">
    <property type="entry name" value="Vit_B12_bind_prot"/>
</dbReference>
<dbReference type="InterPro" id="IPR050902">
    <property type="entry name" value="ABC_Transporter_SBP"/>
</dbReference>
<dbReference type="EMBL" id="JAPJDA010000026">
    <property type="protein sequence ID" value="MCX2839389.1"/>
    <property type="molecule type" value="Genomic_DNA"/>
</dbReference>
<dbReference type="PANTHER" id="PTHR30535">
    <property type="entry name" value="VITAMIN B12-BINDING PROTEIN"/>
    <property type="match status" value="1"/>
</dbReference>
<evidence type="ECO:0000313" key="4">
    <source>
        <dbReference type="Proteomes" id="UP001148482"/>
    </source>
</evidence>
<organism evidence="3 4">
    <name type="scientific">Salinimicrobium profundisediminis</name>
    <dbReference type="NCBI Taxonomy" id="2994553"/>
    <lineage>
        <taxon>Bacteria</taxon>
        <taxon>Pseudomonadati</taxon>
        <taxon>Bacteroidota</taxon>
        <taxon>Flavobacteriia</taxon>
        <taxon>Flavobacteriales</taxon>
        <taxon>Flavobacteriaceae</taxon>
        <taxon>Salinimicrobium</taxon>
    </lineage>
</organism>
<evidence type="ECO:0000313" key="3">
    <source>
        <dbReference type="EMBL" id="MCX2839389.1"/>
    </source>
</evidence>
<gene>
    <name evidence="3" type="ORF">OQ279_14640</name>
</gene>
<comment type="caution">
    <text evidence="3">The sequence shown here is derived from an EMBL/GenBank/DDBJ whole genome shotgun (WGS) entry which is preliminary data.</text>
</comment>
<reference evidence="3" key="1">
    <citation type="submission" date="2022-11" db="EMBL/GenBank/DDBJ databases">
        <title>Salinimicrobium profundisediminis sp. nov., isolated from deep-sea sediment of the Mariana Trench.</title>
        <authorList>
            <person name="Fu H."/>
        </authorList>
    </citation>
    <scope>NUCLEOTIDE SEQUENCE</scope>
    <source>
        <strain evidence="3">MT39</strain>
    </source>
</reference>
<dbReference type="SUPFAM" id="SSF53807">
    <property type="entry name" value="Helical backbone' metal receptor"/>
    <property type="match status" value="1"/>
</dbReference>
<protein>
    <submittedName>
        <fullName evidence="3">Helical backbone metal receptor</fullName>
    </submittedName>
</protein>
<dbReference type="Pfam" id="PF01497">
    <property type="entry name" value="Peripla_BP_2"/>
    <property type="match status" value="1"/>
</dbReference>
<keyword evidence="1" id="KW-0732">Signal</keyword>
<evidence type="ECO:0000259" key="2">
    <source>
        <dbReference type="PROSITE" id="PS50983"/>
    </source>
</evidence>
<name>A0A9X3I290_9FLAO</name>
<keyword evidence="4" id="KW-1185">Reference proteome</keyword>